<proteinExistence type="inferred from homology"/>
<sequence length="186" mass="18800">MNQNDPFAGLPSVPAFTVTSTSVRAGEALPAAQLSGVSGVPGGEDRSPQLSWSGAPEGTRGYAVTVYDPDAPTQSGFWHWAVANIPADVTDLPEGAGDDSGSGLPAGAFQLPNDARMARFIGGAPPAGHGPHRYFITVHALDIPDIGVPAEGTPAYLGFTIASHILGRATLVATAETPASSSPSGV</sequence>
<reference evidence="3 4" key="1">
    <citation type="journal article" date="2014" name="Int. J. Syst. Evol. Microbiol.">
        <title>Complete genome sequence of Corynebacterium casei LMG S-19264T (=DSM 44701T), isolated from a smear-ripened cheese.</title>
        <authorList>
            <consortium name="US DOE Joint Genome Institute (JGI-PGF)"/>
            <person name="Walter F."/>
            <person name="Albersmeier A."/>
            <person name="Kalinowski J."/>
            <person name="Ruckert C."/>
        </authorList>
    </citation>
    <scope>NUCLEOTIDE SEQUENCE [LARGE SCALE GENOMIC DNA]</scope>
    <source>
        <strain evidence="3 4">JCM 4677</strain>
    </source>
</reference>
<accession>A0A7G1PCE5</accession>
<dbReference type="AlphaFoldDB" id="A0A7G1PCE5"/>
<evidence type="ECO:0008006" key="5">
    <source>
        <dbReference type="Google" id="ProtNLM"/>
    </source>
</evidence>
<dbReference type="Gene3D" id="3.90.280.10">
    <property type="entry name" value="PEBP-like"/>
    <property type="match status" value="1"/>
</dbReference>
<dbReference type="Proteomes" id="UP000516444">
    <property type="component" value="Chromosome"/>
</dbReference>
<comment type="similarity">
    <text evidence="1">Belongs to the UPF0098 family.</text>
</comment>
<dbReference type="OrthoDB" id="9797506at2"/>
<evidence type="ECO:0000256" key="1">
    <source>
        <dbReference type="ARBA" id="ARBA00007120"/>
    </source>
</evidence>
<evidence type="ECO:0000313" key="4">
    <source>
        <dbReference type="Proteomes" id="UP000516444"/>
    </source>
</evidence>
<dbReference type="PANTHER" id="PTHR30289">
    <property type="entry name" value="UNCHARACTERIZED PROTEIN YBCL-RELATED"/>
    <property type="match status" value="1"/>
</dbReference>
<dbReference type="KEGG" id="sgm:GCM10017557_65830"/>
<dbReference type="CDD" id="cd00865">
    <property type="entry name" value="PEBP_bact_arch"/>
    <property type="match status" value="1"/>
</dbReference>
<feature type="region of interest" description="Disordered" evidence="2">
    <location>
        <begin position="34"/>
        <end position="56"/>
    </location>
</feature>
<evidence type="ECO:0000313" key="3">
    <source>
        <dbReference type="EMBL" id="BCL31724.1"/>
    </source>
</evidence>
<dbReference type="EMBL" id="AP023440">
    <property type="protein sequence ID" value="BCL31724.1"/>
    <property type="molecule type" value="Genomic_DNA"/>
</dbReference>
<dbReference type="InterPro" id="IPR008914">
    <property type="entry name" value="PEBP"/>
</dbReference>
<dbReference type="SUPFAM" id="SSF49777">
    <property type="entry name" value="PEBP-like"/>
    <property type="match status" value="1"/>
</dbReference>
<organism evidence="3 4">
    <name type="scientific">Streptomyces aurantiacus</name>
    <dbReference type="NCBI Taxonomy" id="47760"/>
    <lineage>
        <taxon>Bacteria</taxon>
        <taxon>Bacillati</taxon>
        <taxon>Actinomycetota</taxon>
        <taxon>Actinomycetes</taxon>
        <taxon>Kitasatosporales</taxon>
        <taxon>Streptomycetaceae</taxon>
        <taxon>Streptomyces</taxon>
        <taxon>Streptomyces aurantiacus group</taxon>
    </lineage>
</organism>
<gene>
    <name evidence="3" type="ORF">GCM10017557_65830</name>
</gene>
<dbReference type="NCBIfam" id="TIGR00481">
    <property type="entry name" value="YbhB/YbcL family Raf kinase inhibitor-like protein"/>
    <property type="match status" value="1"/>
</dbReference>
<name>A0A7G1PCE5_9ACTN</name>
<dbReference type="PANTHER" id="PTHR30289:SF1">
    <property type="entry name" value="PEBP (PHOSPHATIDYLETHANOLAMINE-BINDING PROTEIN) FAMILY PROTEIN"/>
    <property type="match status" value="1"/>
</dbReference>
<keyword evidence="4" id="KW-1185">Reference proteome</keyword>
<protein>
    <recommendedName>
        <fullName evidence="5">YbhB/YbcL family Raf kinase inhibitor-like protein</fullName>
    </recommendedName>
</protein>
<dbReference type="InterPro" id="IPR005247">
    <property type="entry name" value="YbhB_YbcL/LppC-like"/>
</dbReference>
<dbReference type="Pfam" id="PF01161">
    <property type="entry name" value="PBP"/>
    <property type="match status" value="1"/>
</dbReference>
<dbReference type="InterPro" id="IPR036610">
    <property type="entry name" value="PEBP-like_sf"/>
</dbReference>
<evidence type="ECO:0000256" key="2">
    <source>
        <dbReference type="SAM" id="MobiDB-lite"/>
    </source>
</evidence>
<dbReference type="RefSeq" id="WP_055508274.1">
    <property type="nucleotide sequence ID" value="NZ_AP023440.1"/>
</dbReference>